<reference evidence="2" key="1">
    <citation type="submission" date="2015-05" db="EMBL/GenBank/DDBJ databases">
        <title>Permanent draft genome of Rhodopirellula islandicus K833.</title>
        <authorList>
            <person name="Kizina J."/>
            <person name="Richter M."/>
            <person name="Glockner F.O."/>
            <person name="Harder J."/>
        </authorList>
    </citation>
    <scope>NUCLEOTIDE SEQUENCE [LARGE SCALE GENOMIC DNA]</scope>
    <source>
        <strain evidence="2">K833</strain>
    </source>
</reference>
<comment type="caution">
    <text evidence="2">The sequence shown here is derived from an EMBL/GenBank/DDBJ whole genome shotgun (WGS) entry which is preliminary data.</text>
</comment>
<proteinExistence type="predicted"/>
<name>A0A0J1EFP9_RHOIS</name>
<protein>
    <submittedName>
        <fullName evidence="2">Uncharacterized protein</fullName>
    </submittedName>
</protein>
<accession>A0A0J1EFP9</accession>
<keyword evidence="3" id="KW-1185">Reference proteome</keyword>
<feature type="region of interest" description="Disordered" evidence="1">
    <location>
        <begin position="16"/>
        <end position="38"/>
    </location>
</feature>
<dbReference type="Proteomes" id="UP000036367">
    <property type="component" value="Unassembled WGS sequence"/>
</dbReference>
<organism evidence="2 3">
    <name type="scientific">Rhodopirellula islandica</name>
    <dbReference type="NCBI Taxonomy" id="595434"/>
    <lineage>
        <taxon>Bacteria</taxon>
        <taxon>Pseudomonadati</taxon>
        <taxon>Planctomycetota</taxon>
        <taxon>Planctomycetia</taxon>
        <taxon>Pirellulales</taxon>
        <taxon>Pirellulaceae</taxon>
        <taxon>Rhodopirellula</taxon>
    </lineage>
</organism>
<gene>
    <name evidence="2" type="ORF">RISK_003393</name>
</gene>
<evidence type="ECO:0000313" key="2">
    <source>
        <dbReference type="EMBL" id="KLU04339.1"/>
    </source>
</evidence>
<dbReference type="EMBL" id="LECT01000028">
    <property type="protein sequence ID" value="KLU04339.1"/>
    <property type="molecule type" value="Genomic_DNA"/>
</dbReference>
<sequence length="38" mass="4136">MRVEKLVDGSLIERFPSKVLGNPSPPRDGLLIESAGTR</sequence>
<evidence type="ECO:0000313" key="3">
    <source>
        <dbReference type="Proteomes" id="UP000036367"/>
    </source>
</evidence>
<evidence type="ECO:0000256" key="1">
    <source>
        <dbReference type="SAM" id="MobiDB-lite"/>
    </source>
</evidence>
<dbReference type="PATRIC" id="fig|595434.4.peg.3232"/>
<dbReference type="AlphaFoldDB" id="A0A0J1EFP9"/>